<comment type="caution">
    <text evidence="1">The sequence shown here is derived from an EMBL/GenBank/DDBJ whole genome shotgun (WGS) entry which is preliminary data.</text>
</comment>
<reference evidence="1 2" key="1">
    <citation type="journal article" date="2020" name="Nature">
        <title>Six reference-quality genomes reveal evolution of bat adaptations.</title>
        <authorList>
            <person name="Jebb D."/>
            <person name="Huang Z."/>
            <person name="Pippel M."/>
            <person name="Hughes G.M."/>
            <person name="Lavrichenko K."/>
            <person name="Devanna P."/>
            <person name="Winkler S."/>
            <person name="Jermiin L.S."/>
            <person name="Skirmuntt E.C."/>
            <person name="Katzourakis A."/>
            <person name="Burkitt-Gray L."/>
            <person name="Ray D.A."/>
            <person name="Sullivan K.A.M."/>
            <person name="Roscito J.G."/>
            <person name="Kirilenko B.M."/>
            <person name="Davalos L.M."/>
            <person name="Corthals A.P."/>
            <person name="Power M.L."/>
            <person name="Jones G."/>
            <person name="Ransome R.D."/>
            <person name="Dechmann D.K.N."/>
            <person name="Locatelli A.G."/>
            <person name="Puechmaille S.J."/>
            <person name="Fedrigo O."/>
            <person name="Jarvis E.D."/>
            <person name="Hiller M."/>
            <person name="Vernes S.C."/>
            <person name="Myers E.W."/>
            <person name="Teeling E.C."/>
        </authorList>
    </citation>
    <scope>NUCLEOTIDE SEQUENCE [LARGE SCALE GENOMIC DNA]</scope>
    <source>
        <strain evidence="1">MRouAeg1</strain>
        <tissue evidence="1">Muscle</tissue>
    </source>
</reference>
<proteinExistence type="predicted"/>
<protein>
    <submittedName>
        <fullName evidence="1">Uncharacterized protein</fullName>
    </submittedName>
</protein>
<sequence>MAGTAEGTAFSHLIHNSPVSTRSCLPFSRLGHQGAAIGQLTEAAQTSRRVTTVIASETAFTRYVAVFAEGSIQKRKPEANGSEGPKAWRLSFFLWEENPRYFFIYTFTNLQF</sequence>
<evidence type="ECO:0000313" key="2">
    <source>
        <dbReference type="Proteomes" id="UP000593571"/>
    </source>
</evidence>
<keyword evidence="2" id="KW-1185">Reference proteome</keyword>
<gene>
    <name evidence="1" type="ORF">HJG63_012010</name>
</gene>
<evidence type="ECO:0000313" key="1">
    <source>
        <dbReference type="EMBL" id="KAF6447586.1"/>
    </source>
</evidence>
<dbReference type="Proteomes" id="UP000593571">
    <property type="component" value="Unassembled WGS sequence"/>
</dbReference>
<accession>A0A7J8FIT2</accession>
<dbReference type="EMBL" id="JACASE010000007">
    <property type="protein sequence ID" value="KAF6447586.1"/>
    <property type="molecule type" value="Genomic_DNA"/>
</dbReference>
<organism evidence="1 2">
    <name type="scientific">Rousettus aegyptiacus</name>
    <name type="common">Egyptian fruit bat</name>
    <name type="synonym">Pteropus aegyptiacus</name>
    <dbReference type="NCBI Taxonomy" id="9407"/>
    <lineage>
        <taxon>Eukaryota</taxon>
        <taxon>Metazoa</taxon>
        <taxon>Chordata</taxon>
        <taxon>Craniata</taxon>
        <taxon>Vertebrata</taxon>
        <taxon>Euteleostomi</taxon>
        <taxon>Mammalia</taxon>
        <taxon>Eutheria</taxon>
        <taxon>Laurasiatheria</taxon>
        <taxon>Chiroptera</taxon>
        <taxon>Yinpterochiroptera</taxon>
        <taxon>Pteropodoidea</taxon>
        <taxon>Pteropodidae</taxon>
        <taxon>Rousettinae</taxon>
        <taxon>Rousettus</taxon>
    </lineage>
</organism>
<name>A0A7J8FIT2_ROUAE</name>
<dbReference type="AlphaFoldDB" id="A0A7J8FIT2"/>